<dbReference type="PROSITE" id="PS50009">
    <property type="entry name" value="RASGEF_CAT"/>
    <property type="match status" value="1"/>
</dbReference>
<dbReference type="Gene3D" id="1.10.840.10">
    <property type="entry name" value="Ras guanine-nucleotide exchange factors catalytic domain"/>
    <property type="match status" value="1"/>
</dbReference>
<feature type="region of interest" description="Disordered" evidence="3">
    <location>
        <begin position="418"/>
        <end position="466"/>
    </location>
</feature>
<accession>A0A099P7X8</accession>
<dbReference type="VEuPathDB" id="FungiDB:C5L36_0C03840"/>
<proteinExistence type="predicted"/>
<reference evidence="6" key="1">
    <citation type="journal article" date="2014" name="Microb. Cell Fact.">
        <title>Exploiting Issatchenkia orientalis SD108 for succinic acid production.</title>
        <authorList>
            <person name="Xiao H."/>
            <person name="Shao Z."/>
            <person name="Jiang Y."/>
            <person name="Dole S."/>
            <person name="Zhao H."/>
        </authorList>
    </citation>
    <scope>NUCLEOTIDE SEQUENCE [LARGE SCALE GENOMIC DNA]</scope>
    <source>
        <strain evidence="6">SD108</strain>
    </source>
</reference>
<dbReference type="eggNOG" id="KOG3417">
    <property type="taxonomic scope" value="Eukaryota"/>
</dbReference>
<organism evidence="5 6">
    <name type="scientific">Pichia kudriavzevii</name>
    <name type="common">Yeast</name>
    <name type="synonym">Issatchenkia orientalis</name>
    <dbReference type="NCBI Taxonomy" id="4909"/>
    <lineage>
        <taxon>Eukaryota</taxon>
        <taxon>Fungi</taxon>
        <taxon>Dikarya</taxon>
        <taxon>Ascomycota</taxon>
        <taxon>Saccharomycotina</taxon>
        <taxon>Pichiomycetes</taxon>
        <taxon>Pichiales</taxon>
        <taxon>Pichiaceae</taxon>
        <taxon>Pichia</taxon>
    </lineage>
</organism>
<protein>
    <recommendedName>
        <fullName evidence="4">Ras-GEF domain-containing protein</fullName>
    </recommendedName>
</protein>
<evidence type="ECO:0000256" key="3">
    <source>
        <dbReference type="SAM" id="MobiDB-lite"/>
    </source>
</evidence>
<dbReference type="Gene3D" id="1.20.870.10">
    <property type="entry name" value="Son of sevenless (SoS) protein Chain: S domain 1"/>
    <property type="match status" value="1"/>
</dbReference>
<feature type="compositionally biased region" description="Basic residues" evidence="3">
    <location>
        <begin position="449"/>
        <end position="466"/>
    </location>
</feature>
<dbReference type="AlphaFoldDB" id="A0A099P7X8"/>
<dbReference type="EMBL" id="JQFK01000002">
    <property type="protein sequence ID" value="KGK40357.1"/>
    <property type="molecule type" value="Genomic_DNA"/>
</dbReference>
<dbReference type="GO" id="GO:0005085">
    <property type="term" value="F:guanyl-nucleotide exchange factor activity"/>
    <property type="evidence" value="ECO:0007669"/>
    <property type="project" value="UniProtKB-KW"/>
</dbReference>
<dbReference type="PANTHER" id="PTHR23113:SF99">
    <property type="entry name" value="RASGEF DOMAIN-CONTAINING PROTEIN"/>
    <property type="match status" value="1"/>
</dbReference>
<dbReference type="InterPro" id="IPR023578">
    <property type="entry name" value="Ras_GEF_dom_sf"/>
</dbReference>
<evidence type="ECO:0000259" key="4">
    <source>
        <dbReference type="PROSITE" id="PS50009"/>
    </source>
</evidence>
<dbReference type="SMART" id="SM00147">
    <property type="entry name" value="RasGEF"/>
    <property type="match status" value="1"/>
</dbReference>
<dbReference type="HOGENOM" id="CLU_586668_0_0_1"/>
<evidence type="ECO:0000313" key="6">
    <source>
        <dbReference type="Proteomes" id="UP000029867"/>
    </source>
</evidence>
<dbReference type="InterPro" id="IPR008937">
    <property type="entry name" value="Ras-like_GEF"/>
</dbReference>
<dbReference type="Proteomes" id="UP000029867">
    <property type="component" value="Unassembled WGS sequence"/>
</dbReference>
<dbReference type="GO" id="GO:0007264">
    <property type="term" value="P:small GTPase-mediated signal transduction"/>
    <property type="evidence" value="ECO:0007669"/>
    <property type="project" value="InterPro"/>
</dbReference>
<dbReference type="PANTHER" id="PTHR23113">
    <property type="entry name" value="GUANINE NUCLEOTIDE EXCHANGE FACTOR"/>
    <property type="match status" value="1"/>
</dbReference>
<dbReference type="InterPro" id="IPR001895">
    <property type="entry name" value="RASGEF_cat_dom"/>
</dbReference>
<dbReference type="SUPFAM" id="SSF48366">
    <property type="entry name" value="Ras GEF"/>
    <property type="match status" value="1"/>
</dbReference>
<evidence type="ECO:0000256" key="1">
    <source>
        <dbReference type="ARBA" id="ARBA00022658"/>
    </source>
</evidence>
<keyword evidence="1 2" id="KW-0344">Guanine-nucleotide releasing factor</keyword>
<dbReference type="InterPro" id="IPR036964">
    <property type="entry name" value="RASGEF_cat_dom_sf"/>
</dbReference>
<evidence type="ECO:0000256" key="2">
    <source>
        <dbReference type="PROSITE-ProRule" id="PRU00168"/>
    </source>
</evidence>
<dbReference type="Pfam" id="PF00617">
    <property type="entry name" value="RasGEF"/>
    <property type="match status" value="1"/>
</dbReference>
<feature type="domain" description="Ras-GEF" evidence="4">
    <location>
        <begin position="112"/>
        <end position="369"/>
    </location>
</feature>
<comment type="caution">
    <text evidence="5">The sequence shown here is derived from an EMBL/GenBank/DDBJ whole genome shotgun (WGS) entry which is preliminary data.</text>
</comment>
<evidence type="ECO:0000313" key="5">
    <source>
        <dbReference type="EMBL" id="KGK40357.1"/>
    </source>
</evidence>
<sequence>MPEALSYEEYGIWIEQKLKPQQQRILDIFIKLFSRYWIVNYTTSELINTWDYFVEETPSVKIELINLSAKVFSFDNQEEYIDYFKLGNMEPKTIPVAPLSNSILHLRLQSLNINYVAEQITAVQAFYYRKLNMWDLLGRTYNFARILRGDNEMKHSNVNMRDPLGTKNISNFIKCCNNLTHYTSFMILKNSDLNERMESIKFFILLAEKLMAMNNFSSMTAIISGLGSTSISRLRKTWDQLPQVYINKFQKMDNLMSIGKNYSEYRNILKFVNADDEAYMPFLGMYLSDLRFTTDGNSDWLTKRRGSKGLVNFAKRVSIMKIINEVLDFNNTLYNIRLDEEFSCYLQEMFKGLPDDEKMYQLSIEIEPRVSVLKNGKGLATVGLMEIADGTYQGSVTPERSSTLSSFFGTFNSIGSFSTPDGRNNNERHNSNDRNSTQAQMQGNEGRHSHSHRKHSHNHKHHYKQK</sequence>
<name>A0A099P7X8_PICKU</name>
<gene>
    <name evidence="5" type="ORF">JL09_g326</name>
</gene>